<accession>A0ABU9XXK5</accession>
<dbReference type="Pfam" id="PF07963">
    <property type="entry name" value="N_methyl"/>
    <property type="match status" value="1"/>
</dbReference>
<evidence type="ECO:0000256" key="3">
    <source>
        <dbReference type="ARBA" id="ARBA00021539"/>
    </source>
</evidence>
<evidence type="ECO:0000313" key="10">
    <source>
        <dbReference type="EMBL" id="MEN2788282.1"/>
    </source>
</evidence>
<dbReference type="RefSeq" id="WP_343887903.1">
    <property type="nucleotide sequence ID" value="NZ_BAAAEH010000005.1"/>
</dbReference>
<dbReference type="InterPro" id="IPR012902">
    <property type="entry name" value="N_methyl_site"/>
</dbReference>
<keyword evidence="9" id="KW-0472">Membrane</keyword>
<comment type="similarity">
    <text evidence="2">Belongs to the GSP J family.</text>
</comment>
<dbReference type="SUPFAM" id="SSF54523">
    <property type="entry name" value="Pili subunits"/>
    <property type="match status" value="1"/>
</dbReference>
<dbReference type="NCBIfam" id="TIGR01711">
    <property type="entry name" value="gspJ"/>
    <property type="match status" value="1"/>
</dbReference>
<dbReference type="Gene3D" id="3.10.610.10">
    <property type="entry name" value="GSPII I/J protein-like"/>
    <property type="match status" value="1"/>
</dbReference>
<organism evidence="10 11">
    <name type="scientific">Sphingomonas oligophenolica</name>
    <dbReference type="NCBI Taxonomy" id="301154"/>
    <lineage>
        <taxon>Bacteria</taxon>
        <taxon>Pseudomonadati</taxon>
        <taxon>Pseudomonadota</taxon>
        <taxon>Alphaproteobacteria</taxon>
        <taxon>Sphingomonadales</taxon>
        <taxon>Sphingomonadaceae</taxon>
        <taxon>Sphingomonas</taxon>
    </lineage>
</organism>
<sequence length="206" mass="22418">MRRDSGFTLIEVMISLMIFGLLAAAGVALLSFSVRAQGVTAAKLDDDQALNRLSSALSADLAQAVTRRTRNDAGDLLPAFVGESGSGMTPMVRFVRGGWSNLDAAPRPSEQKVEYRLTGGVLERVAYPMLDGAQPLPPAAMLSHVRQVTLRYRLNGAWSDTWQDTPLAALPQAMEMRLVRDDGVEFRQLFLVGTSYMKPEVANAPH</sequence>
<dbReference type="EMBL" id="JBDIME010000001">
    <property type="protein sequence ID" value="MEN2788282.1"/>
    <property type="molecule type" value="Genomic_DNA"/>
</dbReference>
<evidence type="ECO:0000313" key="11">
    <source>
        <dbReference type="Proteomes" id="UP001419910"/>
    </source>
</evidence>
<dbReference type="InterPro" id="IPR051621">
    <property type="entry name" value="T2SS_protein_J"/>
</dbReference>
<keyword evidence="8" id="KW-1133">Transmembrane helix</keyword>
<keyword evidence="6" id="KW-0997">Cell inner membrane</keyword>
<dbReference type="NCBIfam" id="TIGR02532">
    <property type="entry name" value="IV_pilin_GFxxxE"/>
    <property type="match status" value="1"/>
</dbReference>
<evidence type="ECO:0000256" key="7">
    <source>
        <dbReference type="ARBA" id="ARBA00022692"/>
    </source>
</evidence>
<keyword evidence="7" id="KW-0812">Transmembrane</keyword>
<evidence type="ECO:0000256" key="8">
    <source>
        <dbReference type="ARBA" id="ARBA00022989"/>
    </source>
</evidence>
<evidence type="ECO:0000256" key="6">
    <source>
        <dbReference type="ARBA" id="ARBA00022519"/>
    </source>
</evidence>
<keyword evidence="4" id="KW-1003">Cell membrane</keyword>
<evidence type="ECO:0000256" key="4">
    <source>
        <dbReference type="ARBA" id="ARBA00022475"/>
    </source>
</evidence>
<evidence type="ECO:0000256" key="2">
    <source>
        <dbReference type="ARBA" id="ARBA00011084"/>
    </source>
</evidence>
<evidence type="ECO:0000256" key="9">
    <source>
        <dbReference type="ARBA" id="ARBA00023136"/>
    </source>
</evidence>
<dbReference type="PANTHER" id="PTHR39583:SF2">
    <property type="entry name" value="TYPE II SECRETION SYSTEM PROTEIN J"/>
    <property type="match status" value="1"/>
</dbReference>
<dbReference type="PANTHER" id="PTHR39583">
    <property type="entry name" value="TYPE II SECRETION SYSTEM PROTEIN J-RELATED"/>
    <property type="match status" value="1"/>
</dbReference>
<dbReference type="InterPro" id="IPR010055">
    <property type="entry name" value="T2SS_protein-GspJ"/>
</dbReference>
<evidence type="ECO:0000256" key="1">
    <source>
        <dbReference type="ARBA" id="ARBA00004377"/>
    </source>
</evidence>
<keyword evidence="5" id="KW-0488">Methylation</keyword>
<gene>
    <name evidence="10" type="primary">gspJ</name>
    <name evidence="10" type="ORF">ABC974_01470</name>
</gene>
<reference evidence="10 11" key="1">
    <citation type="submission" date="2024-05" db="EMBL/GenBank/DDBJ databases">
        <authorList>
            <person name="Liu Q."/>
            <person name="Xin Y.-H."/>
        </authorList>
    </citation>
    <scope>NUCLEOTIDE SEQUENCE [LARGE SCALE GENOMIC DNA]</scope>
    <source>
        <strain evidence="10 11">CGMCC 1.10181</strain>
    </source>
</reference>
<dbReference type="InterPro" id="IPR045584">
    <property type="entry name" value="Pilin-like"/>
</dbReference>
<name>A0ABU9XXK5_9SPHN</name>
<dbReference type="PROSITE" id="PS00409">
    <property type="entry name" value="PROKAR_NTER_METHYL"/>
    <property type="match status" value="1"/>
</dbReference>
<proteinExistence type="inferred from homology"/>
<comment type="subcellular location">
    <subcellularLocation>
        <location evidence="1">Cell inner membrane</location>
        <topology evidence="1">Single-pass membrane protein</topology>
    </subcellularLocation>
</comment>
<dbReference type="Proteomes" id="UP001419910">
    <property type="component" value="Unassembled WGS sequence"/>
</dbReference>
<comment type="caution">
    <text evidence="10">The sequence shown here is derived from an EMBL/GenBank/DDBJ whole genome shotgun (WGS) entry which is preliminary data.</text>
</comment>
<protein>
    <recommendedName>
        <fullName evidence="3">Type II secretion system protein J</fullName>
    </recommendedName>
</protein>
<dbReference type="Pfam" id="PF11612">
    <property type="entry name" value="T2SSJ"/>
    <property type="match status" value="1"/>
</dbReference>
<keyword evidence="11" id="KW-1185">Reference proteome</keyword>
<evidence type="ECO:0000256" key="5">
    <source>
        <dbReference type="ARBA" id="ARBA00022481"/>
    </source>
</evidence>